<dbReference type="PANTHER" id="PTHR46250">
    <property type="entry name" value="MYB/SANT-LIKE DNA-BINDING DOMAIN PROTEIN-RELATED"/>
    <property type="match status" value="1"/>
</dbReference>
<protein>
    <recommendedName>
        <fullName evidence="3">Myb/SANT-like domain-containing protein</fullName>
    </recommendedName>
</protein>
<evidence type="ECO:0000313" key="2">
    <source>
        <dbReference type="Proteomes" id="UP001281410"/>
    </source>
</evidence>
<accession>A0AAE0DWR1</accession>
<evidence type="ECO:0000313" key="1">
    <source>
        <dbReference type="EMBL" id="KAK3193726.1"/>
    </source>
</evidence>
<name>A0AAE0DWR1_9ROSI</name>
<evidence type="ECO:0008006" key="3">
    <source>
        <dbReference type="Google" id="ProtNLM"/>
    </source>
</evidence>
<keyword evidence="2" id="KW-1185">Reference proteome</keyword>
<proteinExistence type="predicted"/>
<sequence length="140" mass="16047">MMEAKLPICGLKTSPHIESQVKTLKAKYCALHELLSQGGFGWNDEHMMLMCEKHIYDEWVKSMEFQSQGTEDFEISSSQPPSVQRCNSMDNNVIVSKRARIVRNKTTNELHKDFSNMASAIAAMTLKLDGLINVYHIRRR</sequence>
<dbReference type="AlphaFoldDB" id="A0AAE0DWR1"/>
<dbReference type="PANTHER" id="PTHR46250:SF15">
    <property type="entry name" value="OS01G0523800 PROTEIN"/>
    <property type="match status" value="1"/>
</dbReference>
<comment type="caution">
    <text evidence="1">The sequence shown here is derived from an EMBL/GenBank/DDBJ whole genome shotgun (WGS) entry which is preliminary data.</text>
</comment>
<reference evidence="1" key="1">
    <citation type="journal article" date="2023" name="Plant J.">
        <title>Genome sequences and population genomics provide insights into the demographic history, inbreeding, and mutation load of two 'living fossil' tree species of Dipteronia.</title>
        <authorList>
            <person name="Feng Y."/>
            <person name="Comes H.P."/>
            <person name="Chen J."/>
            <person name="Zhu S."/>
            <person name="Lu R."/>
            <person name="Zhang X."/>
            <person name="Li P."/>
            <person name="Qiu J."/>
            <person name="Olsen K.M."/>
            <person name="Qiu Y."/>
        </authorList>
    </citation>
    <scope>NUCLEOTIDE SEQUENCE</scope>
    <source>
        <strain evidence="1">NBL</strain>
    </source>
</reference>
<gene>
    <name evidence="1" type="ORF">Dsin_025036</name>
</gene>
<dbReference type="Proteomes" id="UP001281410">
    <property type="component" value="Unassembled WGS sequence"/>
</dbReference>
<dbReference type="EMBL" id="JANJYJ010000008">
    <property type="protein sequence ID" value="KAK3193726.1"/>
    <property type="molecule type" value="Genomic_DNA"/>
</dbReference>
<organism evidence="1 2">
    <name type="scientific">Dipteronia sinensis</name>
    <dbReference type="NCBI Taxonomy" id="43782"/>
    <lineage>
        <taxon>Eukaryota</taxon>
        <taxon>Viridiplantae</taxon>
        <taxon>Streptophyta</taxon>
        <taxon>Embryophyta</taxon>
        <taxon>Tracheophyta</taxon>
        <taxon>Spermatophyta</taxon>
        <taxon>Magnoliopsida</taxon>
        <taxon>eudicotyledons</taxon>
        <taxon>Gunneridae</taxon>
        <taxon>Pentapetalae</taxon>
        <taxon>rosids</taxon>
        <taxon>malvids</taxon>
        <taxon>Sapindales</taxon>
        <taxon>Sapindaceae</taxon>
        <taxon>Hippocastanoideae</taxon>
        <taxon>Acereae</taxon>
        <taxon>Dipteronia</taxon>
    </lineage>
</organism>